<evidence type="ECO:0000313" key="3">
    <source>
        <dbReference type="Proteomes" id="UP000479000"/>
    </source>
</evidence>
<dbReference type="Proteomes" id="UP000479000">
    <property type="component" value="Unassembled WGS sequence"/>
</dbReference>
<dbReference type="EMBL" id="CADCXU010010338">
    <property type="protein sequence ID" value="CAB0001029.1"/>
    <property type="molecule type" value="Genomic_DNA"/>
</dbReference>
<dbReference type="Gene3D" id="2.30.30.40">
    <property type="entry name" value="SH3 Domains"/>
    <property type="match status" value="1"/>
</dbReference>
<feature type="region of interest" description="Disordered" evidence="1">
    <location>
        <begin position="38"/>
        <end position="66"/>
    </location>
</feature>
<reference evidence="2 3" key="1">
    <citation type="submission" date="2020-02" db="EMBL/GenBank/DDBJ databases">
        <authorList>
            <person name="Ferguson B K."/>
        </authorList>
    </citation>
    <scope>NUCLEOTIDE SEQUENCE [LARGE SCALE GENOMIC DNA]</scope>
</reference>
<dbReference type="OrthoDB" id="4680325at2759"/>
<sequence length="86" mass="9075">VEVVEVVAGMPEWRLVKMPSSGLDPPPEGLVPVSVLKQPPVPAASTGSTAPAPAPTSASAPRIHELGEYPNAKKKNFYVFQGEVRD</sequence>
<accession>A0A6H5GGB1</accession>
<organism evidence="2 3">
    <name type="scientific">Nesidiocoris tenuis</name>
    <dbReference type="NCBI Taxonomy" id="355587"/>
    <lineage>
        <taxon>Eukaryota</taxon>
        <taxon>Metazoa</taxon>
        <taxon>Ecdysozoa</taxon>
        <taxon>Arthropoda</taxon>
        <taxon>Hexapoda</taxon>
        <taxon>Insecta</taxon>
        <taxon>Pterygota</taxon>
        <taxon>Neoptera</taxon>
        <taxon>Paraneoptera</taxon>
        <taxon>Hemiptera</taxon>
        <taxon>Heteroptera</taxon>
        <taxon>Panheteroptera</taxon>
        <taxon>Cimicomorpha</taxon>
        <taxon>Miridae</taxon>
        <taxon>Dicyphina</taxon>
        <taxon>Nesidiocoris</taxon>
    </lineage>
</organism>
<feature type="non-terminal residue" evidence="2">
    <location>
        <position position="1"/>
    </location>
</feature>
<protein>
    <submittedName>
        <fullName evidence="2">Uncharacterized protein</fullName>
    </submittedName>
</protein>
<evidence type="ECO:0000313" key="2">
    <source>
        <dbReference type="EMBL" id="CAB0001029.1"/>
    </source>
</evidence>
<keyword evidence="3" id="KW-1185">Reference proteome</keyword>
<name>A0A6H5GGB1_9HEMI</name>
<gene>
    <name evidence="2" type="ORF">NTEN_LOCUS6816</name>
</gene>
<dbReference type="AlphaFoldDB" id="A0A6H5GGB1"/>
<proteinExistence type="predicted"/>
<feature type="compositionally biased region" description="Low complexity" evidence="1">
    <location>
        <begin position="43"/>
        <end position="61"/>
    </location>
</feature>
<evidence type="ECO:0000256" key="1">
    <source>
        <dbReference type="SAM" id="MobiDB-lite"/>
    </source>
</evidence>